<dbReference type="RefSeq" id="WP_246112985.1">
    <property type="nucleotide sequence ID" value="NZ_SJPK01000012.1"/>
</dbReference>
<dbReference type="GO" id="GO:0016757">
    <property type="term" value="F:glycosyltransferase activity"/>
    <property type="evidence" value="ECO:0007669"/>
    <property type="project" value="UniProtKB-KW"/>
</dbReference>
<evidence type="ECO:0000256" key="2">
    <source>
        <dbReference type="ARBA" id="ARBA00022679"/>
    </source>
</evidence>
<reference evidence="5 6" key="1">
    <citation type="submission" date="2019-02" db="EMBL/GenBank/DDBJ databases">
        <title>Deep-cultivation of Planctomycetes and their phenomic and genomic characterization uncovers novel biology.</title>
        <authorList>
            <person name="Wiegand S."/>
            <person name="Jogler M."/>
            <person name="Boedeker C."/>
            <person name="Pinto D."/>
            <person name="Vollmers J."/>
            <person name="Rivas-Marin E."/>
            <person name="Kohn T."/>
            <person name="Peeters S.H."/>
            <person name="Heuer A."/>
            <person name="Rast P."/>
            <person name="Oberbeckmann S."/>
            <person name="Bunk B."/>
            <person name="Jeske O."/>
            <person name="Meyerdierks A."/>
            <person name="Storesund J.E."/>
            <person name="Kallscheuer N."/>
            <person name="Luecker S."/>
            <person name="Lage O.M."/>
            <person name="Pohl T."/>
            <person name="Merkel B.J."/>
            <person name="Hornburger P."/>
            <person name="Mueller R.-W."/>
            <person name="Bruemmer F."/>
            <person name="Labrenz M."/>
            <person name="Spormann A.M."/>
            <person name="Op Den Camp H."/>
            <person name="Overmann J."/>
            <person name="Amann R."/>
            <person name="Jetten M.S.M."/>
            <person name="Mascher T."/>
            <person name="Medema M.H."/>
            <person name="Devos D.P."/>
            <person name="Kaster A.-K."/>
            <person name="Ovreas L."/>
            <person name="Rohde M."/>
            <person name="Galperin M.Y."/>
            <person name="Jogler C."/>
        </authorList>
    </citation>
    <scope>NUCLEOTIDE SEQUENCE [LARGE SCALE GENOMIC DNA]</scope>
    <source>
        <strain evidence="5 6">CA85</strain>
    </source>
</reference>
<comment type="caution">
    <text evidence="5">The sequence shown here is derived from an EMBL/GenBank/DDBJ whole genome shotgun (WGS) entry which is preliminary data.</text>
</comment>
<evidence type="ECO:0000313" key="6">
    <source>
        <dbReference type="Proteomes" id="UP000318053"/>
    </source>
</evidence>
<evidence type="ECO:0000256" key="1">
    <source>
        <dbReference type="ARBA" id="ARBA00022676"/>
    </source>
</evidence>
<evidence type="ECO:0000313" key="5">
    <source>
        <dbReference type="EMBL" id="TWT56631.1"/>
    </source>
</evidence>
<keyword evidence="1 5" id="KW-0328">Glycosyltransferase</keyword>
<dbReference type="CDD" id="cd03811">
    <property type="entry name" value="GT4_GT28_WabH-like"/>
    <property type="match status" value="1"/>
</dbReference>
<feature type="domain" description="Glycosyl transferase family 1" evidence="3">
    <location>
        <begin position="185"/>
        <end position="337"/>
    </location>
</feature>
<dbReference type="InterPro" id="IPR028098">
    <property type="entry name" value="Glyco_trans_4-like_N"/>
</dbReference>
<proteinExistence type="predicted"/>
<accession>A0A5C5X2Y7</accession>
<dbReference type="InterPro" id="IPR001296">
    <property type="entry name" value="Glyco_trans_1"/>
</dbReference>
<dbReference type="EMBL" id="SJPK01000012">
    <property type="protein sequence ID" value="TWT56631.1"/>
    <property type="molecule type" value="Genomic_DNA"/>
</dbReference>
<keyword evidence="2 5" id="KW-0808">Transferase</keyword>
<dbReference type="PANTHER" id="PTHR12526:SF510">
    <property type="entry name" value="D-INOSITOL 3-PHOSPHATE GLYCOSYLTRANSFERASE"/>
    <property type="match status" value="1"/>
</dbReference>
<dbReference type="AlphaFoldDB" id="A0A5C5X2Y7"/>
<organism evidence="5 6">
    <name type="scientific">Allorhodopirellula solitaria</name>
    <dbReference type="NCBI Taxonomy" id="2527987"/>
    <lineage>
        <taxon>Bacteria</taxon>
        <taxon>Pseudomonadati</taxon>
        <taxon>Planctomycetota</taxon>
        <taxon>Planctomycetia</taxon>
        <taxon>Pirellulales</taxon>
        <taxon>Pirellulaceae</taxon>
        <taxon>Allorhodopirellula</taxon>
    </lineage>
</organism>
<evidence type="ECO:0000259" key="3">
    <source>
        <dbReference type="Pfam" id="PF00534"/>
    </source>
</evidence>
<dbReference type="Gene3D" id="3.40.50.2000">
    <property type="entry name" value="Glycogen Phosphorylase B"/>
    <property type="match status" value="2"/>
</dbReference>
<dbReference type="EC" id="2.4.1.292" evidence="5"/>
<protein>
    <submittedName>
        <fullName evidence="5">Alpha-1,4-N-acetyl-D-galactosaminyltransferase</fullName>
        <ecNumber evidence="5">2.4.1.292</ecNumber>
    </submittedName>
</protein>
<dbReference type="Pfam" id="PF00534">
    <property type="entry name" value="Glycos_transf_1"/>
    <property type="match status" value="1"/>
</dbReference>
<gene>
    <name evidence="5" type="primary">pglH</name>
    <name evidence="5" type="ORF">CA85_41650</name>
</gene>
<dbReference type="Proteomes" id="UP000318053">
    <property type="component" value="Unassembled WGS sequence"/>
</dbReference>
<sequence>MIHSLDGGGAERVMAGLAGRLAKRNHRVDLITLDDGSRSRHHLDGAVHRIPLDVMSTPDRKVGWIRRVRRLRAAIGQGGYDVVLSFCDSTNLLVLLATRGLRPLPRVVVSERSDPAHQSMGRLREWLRDRAYPQADAVVCLSDDVAATLNRRMKVHTVVIPSAIQTPPPGYEHVGSTENEASPVSLIAIGRLEREKGFDRLLQALAEATQAKTVPSWRLKILGDGSQLSELQRQARELGIEERVEFCGWVGSVWPHLAQSDVFVLPSRYEGFPSALLEAMTGGLAVLAVDAGGGVRSAIQHEANGWLVENTTPALTEGLATLLPDVKLQVKLSTAAPEISNQFHWSTMVDAYEQVLRG</sequence>
<name>A0A5C5X2Y7_9BACT</name>
<evidence type="ECO:0000259" key="4">
    <source>
        <dbReference type="Pfam" id="PF13439"/>
    </source>
</evidence>
<feature type="domain" description="Glycosyltransferase subfamily 4-like N-terminal" evidence="4">
    <location>
        <begin position="8"/>
        <end position="165"/>
    </location>
</feature>
<dbReference type="Pfam" id="PF13439">
    <property type="entry name" value="Glyco_transf_4"/>
    <property type="match status" value="1"/>
</dbReference>
<dbReference type="SUPFAM" id="SSF53756">
    <property type="entry name" value="UDP-Glycosyltransferase/glycogen phosphorylase"/>
    <property type="match status" value="1"/>
</dbReference>
<keyword evidence="6" id="KW-1185">Reference proteome</keyword>
<dbReference type="PANTHER" id="PTHR12526">
    <property type="entry name" value="GLYCOSYLTRANSFERASE"/>
    <property type="match status" value="1"/>
</dbReference>